<dbReference type="PANTHER" id="PTHR47424:SF15">
    <property type="entry name" value="ZN(II)2CYS6 TRANSCRIPTION FACTOR (EUROFUNG)"/>
    <property type="match status" value="1"/>
</dbReference>
<dbReference type="Proteomes" id="UP000007963">
    <property type="component" value="Unassembled WGS sequence"/>
</dbReference>
<name>Q0CDL5_ASPTN</name>
<dbReference type="EMBL" id="CH476605">
    <property type="protein sequence ID" value="EAU31392.1"/>
    <property type="molecule type" value="Genomic_DNA"/>
</dbReference>
<dbReference type="InterPro" id="IPR013096">
    <property type="entry name" value="Cupin_2"/>
</dbReference>
<dbReference type="InterPro" id="IPR051127">
    <property type="entry name" value="Fungal_SecMet_Regulators"/>
</dbReference>
<evidence type="ECO:0000256" key="2">
    <source>
        <dbReference type="ARBA" id="ARBA00023015"/>
    </source>
</evidence>
<evidence type="ECO:0000313" key="9">
    <source>
        <dbReference type="Proteomes" id="UP000007963"/>
    </source>
</evidence>
<dbReference type="Gene3D" id="4.10.240.10">
    <property type="entry name" value="Zn(2)-C6 fungal-type DNA-binding domain"/>
    <property type="match status" value="1"/>
</dbReference>
<dbReference type="SUPFAM" id="SSF51182">
    <property type="entry name" value="RmlC-like cupins"/>
    <property type="match status" value="1"/>
</dbReference>
<accession>Q0CDL5</accession>
<dbReference type="InterPro" id="IPR001138">
    <property type="entry name" value="Zn2Cys6_DnaBD"/>
</dbReference>
<dbReference type="InterPro" id="IPR036864">
    <property type="entry name" value="Zn2-C6_fun-type_DNA-bd_sf"/>
</dbReference>
<dbReference type="GeneID" id="4353542"/>
<dbReference type="STRING" id="341663.Q0CDL5"/>
<feature type="compositionally biased region" description="Low complexity" evidence="6">
    <location>
        <begin position="395"/>
        <end position="409"/>
    </location>
</feature>
<dbReference type="CDD" id="cd12148">
    <property type="entry name" value="fungal_TF_MHR"/>
    <property type="match status" value="1"/>
</dbReference>
<evidence type="ECO:0000259" key="7">
    <source>
        <dbReference type="PROSITE" id="PS50048"/>
    </source>
</evidence>
<keyword evidence="3" id="KW-0238">DNA-binding</keyword>
<dbReference type="SMART" id="SM00066">
    <property type="entry name" value="GAL4"/>
    <property type="match status" value="1"/>
</dbReference>
<dbReference type="InterPro" id="IPR014710">
    <property type="entry name" value="RmlC-like_jellyroll"/>
</dbReference>
<dbReference type="SUPFAM" id="SSF57701">
    <property type="entry name" value="Zn2/Cys6 DNA-binding domain"/>
    <property type="match status" value="1"/>
</dbReference>
<sequence>MALWNKQPPPSRVPYAIPQLEGERLTIPGSKGVFRILASSKQTNGLMAVFQSGATLSDAPGFHYHNQAHDVFLVTKGYLKLWNGDKCRIMGPGDFAYIPPKVIHNPEMLGPHTETYGVVTPGDWIDFFRYVAEPYEGLIVPEDDNRDLKALLIPKVMAAKGQFDVVFQPDYQPPEVGEWTADDETLPESSQPFFLRANTGPRWMLGGVMSRPFVTTTQSAGVCAISSIESSNEYGASLLSKYMTFQSVDHCLCVLEGTLVVRLKGQSESVFREGETVVIPAGQAFALDFGSKRMLYVSKRRTHPPASARPAADDATPPRAKRPRAARACDRCRRKKYKCDESYPCAHCKKSGIDCVYQGNYRAQESNRSASYILDLEKKVNDLTTKLRIAESEIAARQSPSAQAAASQPEGPVARPGIDATPLSMPQDSSTPRDEISLPYDAPDDAGEIVQEEISELNQHTNGIEFHGSTSSAALLGHLQKAREQRKPEDWLSHPNEPRYSLISTLHNSSFSPSCTTAPVRPVPLQENNYYFEQAHTFMNGYFENIHFVHPLIDKEDFYLRAHELWFARDCQPDPSFVALYLSVLSFGALVRVWDEATIGGLGRFEWSRKLFSEAQLYLNYLQFSNNLDTVQCLYLMAKICQNELNPNLAYMYLGLAVRTCLAAGFNRDVRNCTDSRSGWISKTWW</sequence>
<dbReference type="CDD" id="cd02215">
    <property type="entry name" value="cupin_QDO_N_C"/>
    <property type="match status" value="1"/>
</dbReference>
<dbReference type="eggNOG" id="ENOG502SJ6U">
    <property type="taxonomic scope" value="Eukaryota"/>
</dbReference>
<feature type="domain" description="Zn(2)-C6 fungal-type" evidence="7">
    <location>
        <begin position="328"/>
        <end position="357"/>
    </location>
</feature>
<dbReference type="Gene3D" id="2.60.120.10">
    <property type="entry name" value="Jelly Rolls"/>
    <property type="match status" value="2"/>
</dbReference>
<dbReference type="InterPro" id="IPR007219">
    <property type="entry name" value="XnlR_reg_dom"/>
</dbReference>
<keyword evidence="4" id="KW-0804">Transcription</keyword>
<dbReference type="HOGENOM" id="CLU_401119_0_0_1"/>
<protein>
    <recommendedName>
        <fullName evidence="7">Zn(2)-C6 fungal-type domain-containing protein</fullName>
    </recommendedName>
</protein>
<dbReference type="PROSITE" id="PS00463">
    <property type="entry name" value="ZN2_CY6_FUNGAL_1"/>
    <property type="match status" value="1"/>
</dbReference>
<proteinExistence type="predicted"/>
<evidence type="ECO:0000256" key="4">
    <source>
        <dbReference type="ARBA" id="ARBA00023163"/>
    </source>
</evidence>
<dbReference type="PANTHER" id="PTHR47424">
    <property type="entry name" value="REGULATORY PROTEIN GAL4"/>
    <property type="match status" value="1"/>
</dbReference>
<dbReference type="GO" id="GO:0005634">
    <property type="term" value="C:nucleus"/>
    <property type="evidence" value="ECO:0007669"/>
    <property type="project" value="TreeGrafter"/>
</dbReference>
<evidence type="ECO:0000256" key="5">
    <source>
        <dbReference type="ARBA" id="ARBA00023242"/>
    </source>
</evidence>
<gene>
    <name evidence="8" type="ORF">ATEG_08219</name>
</gene>
<dbReference type="OrthoDB" id="2588190at2759"/>
<evidence type="ECO:0000256" key="6">
    <source>
        <dbReference type="SAM" id="MobiDB-lite"/>
    </source>
</evidence>
<dbReference type="GO" id="GO:0000435">
    <property type="term" value="P:positive regulation of transcription from RNA polymerase II promoter by galactose"/>
    <property type="evidence" value="ECO:0007669"/>
    <property type="project" value="TreeGrafter"/>
</dbReference>
<keyword evidence="1" id="KW-0479">Metal-binding</keyword>
<organism evidence="8 9">
    <name type="scientific">Aspergillus terreus (strain NIH 2624 / FGSC A1156)</name>
    <dbReference type="NCBI Taxonomy" id="341663"/>
    <lineage>
        <taxon>Eukaryota</taxon>
        <taxon>Fungi</taxon>
        <taxon>Dikarya</taxon>
        <taxon>Ascomycota</taxon>
        <taxon>Pezizomycotina</taxon>
        <taxon>Eurotiomycetes</taxon>
        <taxon>Eurotiomycetidae</taxon>
        <taxon>Eurotiales</taxon>
        <taxon>Aspergillaceae</taxon>
        <taxon>Aspergillus</taxon>
        <taxon>Aspergillus subgen. Circumdati</taxon>
    </lineage>
</organism>
<feature type="region of interest" description="Disordered" evidence="6">
    <location>
        <begin position="395"/>
        <end position="443"/>
    </location>
</feature>
<reference evidence="9" key="1">
    <citation type="submission" date="2005-09" db="EMBL/GenBank/DDBJ databases">
        <title>Annotation of the Aspergillus terreus NIH2624 genome.</title>
        <authorList>
            <person name="Birren B.W."/>
            <person name="Lander E.S."/>
            <person name="Galagan J.E."/>
            <person name="Nusbaum C."/>
            <person name="Devon K."/>
            <person name="Henn M."/>
            <person name="Ma L.-J."/>
            <person name="Jaffe D.B."/>
            <person name="Butler J."/>
            <person name="Alvarez P."/>
            <person name="Gnerre S."/>
            <person name="Grabherr M."/>
            <person name="Kleber M."/>
            <person name="Mauceli E.W."/>
            <person name="Brockman W."/>
            <person name="Rounsley S."/>
            <person name="Young S.K."/>
            <person name="LaButti K."/>
            <person name="Pushparaj V."/>
            <person name="DeCaprio D."/>
            <person name="Crawford M."/>
            <person name="Koehrsen M."/>
            <person name="Engels R."/>
            <person name="Montgomery P."/>
            <person name="Pearson M."/>
            <person name="Howarth C."/>
            <person name="Larson L."/>
            <person name="Luoma S."/>
            <person name="White J."/>
            <person name="Alvarado L."/>
            <person name="Kodira C.D."/>
            <person name="Zeng Q."/>
            <person name="Oleary S."/>
            <person name="Yandava C."/>
            <person name="Denning D.W."/>
            <person name="Nierman W.C."/>
            <person name="Milne T."/>
            <person name="Madden K."/>
        </authorList>
    </citation>
    <scope>NUCLEOTIDE SEQUENCE [LARGE SCALE GENOMIC DNA]</scope>
    <source>
        <strain evidence="9">NIH 2624 / FGSC A1156</strain>
    </source>
</reference>
<dbReference type="InterPro" id="IPR011051">
    <property type="entry name" value="RmlC_Cupin_sf"/>
</dbReference>
<dbReference type="RefSeq" id="XP_001216840.1">
    <property type="nucleotide sequence ID" value="XM_001216840.1"/>
</dbReference>
<dbReference type="Pfam" id="PF04082">
    <property type="entry name" value="Fungal_trans"/>
    <property type="match status" value="1"/>
</dbReference>
<dbReference type="GO" id="GO:0000978">
    <property type="term" value="F:RNA polymerase II cis-regulatory region sequence-specific DNA binding"/>
    <property type="evidence" value="ECO:0007669"/>
    <property type="project" value="TreeGrafter"/>
</dbReference>
<feature type="compositionally biased region" description="Low complexity" evidence="6">
    <location>
        <begin position="304"/>
        <end position="318"/>
    </location>
</feature>
<evidence type="ECO:0000256" key="1">
    <source>
        <dbReference type="ARBA" id="ARBA00022723"/>
    </source>
</evidence>
<evidence type="ECO:0000256" key="3">
    <source>
        <dbReference type="ARBA" id="ARBA00023125"/>
    </source>
</evidence>
<feature type="region of interest" description="Disordered" evidence="6">
    <location>
        <begin position="300"/>
        <end position="325"/>
    </location>
</feature>
<dbReference type="GO" id="GO:0008270">
    <property type="term" value="F:zinc ion binding"/>
    <property type="evidence" value="ECO:0007669"/>
    <property type="project" value="InterPro"/>
</dbReference>
<keyword evidence="5" id="KW-0539">Nucleus</keyword>
<dbReference type="VEuPathDB" id="FungiDB:ATEG_08219"/>
<dbReference type="Pfam" id="PF07883">
    <property type="entry name" value="Cupin_2"/>
    <property type="match status" value="1"/>
</dbReference>
<evidence type="ECO:0000313" key="8">
    <source>
        <dbReference type="EMBL" id="EAU31392.1"/>
    </source>
</evidence>
<dbReference type="AlphaFoldDB" id="Q0CDL5"/>
<dbReference type="CDD" id="cd00067">
    <property type="entry name" value="GAL4"/>
    <property type="match status" value="1"/>
</dbReference>
<dbReference type="GO" id="GO:0000981">
    <property type="term" value="F:DNA-binding transcription factor activity, RNA polymerase II-specific"/>
    <property type="evidence" value="ECO:0007669"/>
    <property type="project" value="InterPro"/>
</dbReference>
<dbReference type="Pfam" id="PF00172">
    <property type="entry name" value="Zn_clus"/>
    <property type="match status" value="1"/>
</dbReference>
<dbReference type="GO" id="GO:0006351">
    <property type="term" value="P:DNA-templated transcription"/>
    <property type="evidence" value="ECO:0007669"/>
    <property type="project" value="InterPro"/>
</dbReference>
<dbReference type="PROSITE" id="PS50048">
    <property type="entry name" value="ZN2_CY6_FUNGAL_2"/>
    <property type="match status" value="1"/>
</dbReference>
<keyword evidence="2" id="KW-0805">Transcription regulation</keyword>